<dbReference type="AlphaFoldDB" id="A0A9D1UYR9"/>
<evidence type="ECO:0000313" key="1">
    <source>
        <dbReference type="EMBL" id="HIX02867.1"/>
    </source>
</evidence>
<gene>
    <name evidence="1" type="ORF">H9863_01960</name>
</gene>
<dbReference type="Gene3D" id="2.120.10.80">
    <property type="entry name" value="Kelch-type beta propeller"/>
    <property type="match status" value="1"/>
</dbReference>
<reference evidence="1" key="2">
    <citation type="submission" date="2021-04" db="EMBL/GenBank/DDBJ databases">
        <authorList>
            <person name="Gilroy R."/>
        </authorList>
    </citation>
    <scope>NUCLEOTIDE SEQUENCE</scope>
    <source>
        <strain evidence="1">23274</strain>
    </source>
</reference>
<accession>A0A9D1UYR9</accession>
<comment type="caution">
    <text evidence="1">The sequence shown here is derived from an EMBL/GenBank/DDBJ whole genome shotgun (WGS) entry which is preliminary data.</text>
</comment>
<protein>
    <recommendedName>
        <fullName evidence="3">Galactose oxidase</fullName>
    </recommendedName>
</protein>
<feature type="non-terminal residue" evidence="1">
    <location>
        <position position="234"/>
    </location>
</feature>
<organism evidence="1 2">
    <name type="scientific">Candidatus Odoribacter faecigallinarum</name>
    <dbReference type="NCBI Taxonomy" id="2838706"/>
    <lineage>
        <taxon>Bacteria</taxon>
        <taxon>Pseudomonadati</taxon>
        <taxon>Bacteroidota</taxon>
        <taxon>Bacteroidia</taxon>
        <taxon>Bacteroidales</taxon>
        <taxon>Odoribacteraceae</taxon>
        <taxon>Odoribacter</taxon>
    </lineage>
</organism>
<evidence type="ECO:0000313" key="2">
    <source>
        <dbReference type="Proteomes" id="UP000824202"/>
    </source>
</evidence>
<proteinExistence type="predicted"/>
<sequence length="234" mass="26003">MLTLLSCTREVKVPVTSPEGEWEWVAKNTINIEAYVVFQAGGKAYLGLGKTGDAENNAFYEFDEEGGWQPTQDIAPFPGTGKRSALALATGDKVYIGMGKSDAQQPYKDWWVYDLQTKAWSQLPYEFPGEARFGGNYGVVAKGNIYVTGSAQDFYELIPGEDWRRLADLPARMDEGGFWAIEDNIYAGGYSIDQETGNPTNHCFFRYLPEADRWETIALKDAGAEKALQLHSPA</sequence>
<dbReference type="Proteomes" id="UP000824202">
    <property type="component" value="Unassembled WGS sequence"/>
</dbReference>
<dbReference type="EMBL" id="DXFT01000038">
    <property type="protein sequence ID" value="HIX02867.1"/>
    <property type="molecule type" value="Genomic_DNA"/>
</dbReference>
<dbReference type="SUPFAM" id="SSF117281">
    <property type="entry name" value="Kelch motif"/>
    <property type="match status" value="1"/>
</dbReference>
<reference evidence="1" key="1">
    <citation type="journal article" date="2021" name="PeerJ">
        <title>Extensive microbial diversity within the chicken gut microbiome revealed by metagenomics and culture.</title>
        <authorList>
            <person name="Gilroy R."/>
            <person name="Ravi A."/>
            <person name="Getino M."/>
            <person name="Pursley I."/>
            <person name="Horton D.L."/>
            <person name="Alikhan N.F."/>
            <person name="Baker D."/>
            <person name="Gharbi K."/>
            <person name="Hall N."/>
            <person name="Watson M."/>
            <person name="Adriaenssens E.M."/>
            <person name="Foster-Nyarko E."/>
            <person name="Jarju S."/>
            <person name="Secka A."/>
            <person name="Antonio M."/>
            <person name="Oren A."/>
            <person name="Chaudhuri R.R."/>
            <person name="La Ragione R."/>
            <person name="Hildebrand F."/>
            <person name="Pallen M.J."/>
        </authorList>
    </citation>
    <scope>NUCLEOTIDE SEQUENCE</scope>
    <source>
        <strain evidence="1">23274</strain>
    </source>
</reference>
<dbReference type="InterPro" id="IPR015915">
    <property type="entry name" value="Kelch-typ_b-propeller"/>
</dbReference>
<name>A0A9D1UYR9_9BACT</name>
<evidence type="ECO:0008006" key="3">
    <source>
        <dbReference type="Google" id="ProtNLM"/>
    </source>
</evidence>